<evidence type="ECO:0000313" key="4">
    <source>
        <dbReference type="Proteomes" id="UP001519310"/>
    </source>
</evidence>
<keyword evidence="2" id="KW-0472">Membrane</keyword>
<feature type="region of interest" description="Disordered" evidence="1">
    <location>
        <begin position="1"/>
        <end position="24"/>
    </location>
</feature>
<reference evidence="3 4" key="1">
    <citation type="submission" date="2021-03" db="EMBL/GenBank/DDBJ databases">
        <title>Genomic Encyclopedia of Type Strains, Phase IV (KMG-IV): sequencing the most valuable type-strain genomes for metagenomic binning, comparative biology and taxonomic classification.</title>
        <authorList>
            <person name="Goeker M."/>
        </authorList>
    </citation>
    <scope>NUCLEOTIDE SEQUENCE [LARGE SCALE GENOMIC DNA]</scope>
    <source>
        <strain evidence="3 4">DSM 40526</strain>
    </source>
</reference>
<name>A0ABS4L3V0_STRAV</name>
<organism evidence="3 4">
    <name type="scientific">Streptomyces avidinii</name>
    <dbReference type="NCBI Taxonomy" id="1895"/>
    <lineage>
        <taxon>Bacteria</taxon>
        <taxon>Bacillati</taxon>
        <taxon>Actinomycetota</taxon>
        <taxon>Actinomycetes</taxon>
        <taxon>Kitasatosporales</taxon>
        <taxon>Streptomycetaceae</taxon>
        <taxon>Streptomyces</taxon>
    </lineage>
</organism>
<proteinExistence type="predicted"/>
<dbReference type="RefSeq" id="WP_189966387.1">
    <property type="nucleotide sequence ID" value="NZ_BMVL01000003.1"/>
</dbReference>
<keyword evidence="2" id="KW-0812">Transmembrane</keyword>
<comment type="caution">
    <text evidence="3">The sequence shown here is derived from an EMBL/GenBank/DDBJ whole genome shotgun (WGS) entry which is preliminary data.</text>
</comment>
<protein>
    <submittedName>
        <fullName evidence="3">Uncharacterized protein</fullName>
    </submittedName>
</protein>
<keyword evidence="4" id="KW-1185">Reference proteome</keyword>
<accession>A0ABS4L3V0</accession>
<keyword evidence="2" id="KW-1133">Transmembrane helix</keyword>
<evidence type="ECO:0000256" key="2">
    <source>
        <dbReference type="SAM" id="Phobius"/>
    </source>
</evidence>
<sequence>MELLDDGAGERKAPQPVSRNRPHRRQRFNRLLHRLLLHALLGAAGAAGATLITWLLTWLQSL</sequence>
<dbReference type="EMBL" id="JAGGLQ010000004">
    <property type="protein sequence ID" value="MBP2036784.1"/>
    <property type="molecule type" value="Genomic_DNA"/>
</dbReference>
<feature type="transmembrane region" description="Helical" evidence="2">
    <location>
        <begin position="35"/>
        <end position="56"/>
    </location>
</feature>
<evidence type="ECO:0000313" key="3">
    <source>
        <dbReference type="EMBL" id="MBP2036784.1"/>
    </source>
</evidence>
<evidence type="ECO:0000256" key="1">
    <source>
        <dbReference type="SAM" id="MobiDB-lite"/>
    </source>
</evidence>
<gene>
    <name evidence="3" type="ORF">J2Z77_002584</name>
</gene>
<dbReference type="Proteomes" id="UP001519310">
    <property type="component" value="Unassembled WGS sequence"/>
</dbReference>